<dbReference type="EMBL" id="JAAGWQ010000063">
    <property type="protein sequence ID" value="KAF5672030.1"/>
    <property type="molecule type" value="Genomic_DNA"/>
</dbReference>
<accession>A0A8H5TMD9</accession>
<evidence type="ECO:0000313" key="3">
    <source>
        <dbReference type="Proteomes" id="UP000567885"/>
    </source>
</evidence>
<feature type="signal peptide" evidence="1">
    <location>
        <begin position="1"/>
        <end position="18"/>
    </location>
</feature>
<evidence type="ECO:0000313" key="2">
    <source>
        <dbReference type="EMBL" id="KAF5672030.1"/>
    </source>
</evidence>
<dbReference type="OrthoDB" id="5402146at2759"/>
<proteinExistence type="predicted"/>
<organism evidence="2 3">
    <name type="scientific">Fusarium heterosporum</name>
    <dbReference type="NCBI Taxonomy" id="42747"/>
    <lineage>
        <taxon>Eukaryota</taxon>
        <taxon>Fungi</taxon>
        <taxon>Dikarya</taxon>
        <taxon>Ascomycota</taxon>
        <taxon>Pezizomycotina</taxon>
        <taxon>Sordariomycetes</taxon>
        <taxon>Hypocreomycetidae</taxon>
        <taxon>Hypocreales</taxon>
        <taxon>Nectriaceae</taxon>
        <taxon>Fusarium</taxon>
        <taxon>Fusarium heterosporum species complex</taxon>
    </lineage>
</organism>
<keyword evidence="1" id="KW-0732">Signal</keyword>
<name>A0A8H5TMD9_FUSHE</name>
<sequence length="146" mass="15649">MQFSLVTVIAALSATASGWQITAWSGRGCRINVNAADEVYRKLASPSRGCYNFGQDMPGVSCSEVRPRAGGEQGCISGELFPRSVTVTGGCNFYGSPNCGGETDEGLWVMSSHDDVDRCIDFDYSRLMSFFCYGDEADASVVEPAV</sequence>
<keyword evidence="3" id="KW-1185">Reference proteome</keyword>
<dbReference type="Proteomes" id="UP000567885">
    <property type="component" value="Unassembled WGS sequence"/>
</dbReference>
<comment type="caution">
    <text evidence="2">The sequence shown here is derived from an EMBL/GenBank/DDBJ whole genome shotgun (WGS) entry which is preliminary data.</text>
</comment>
<gene>
    <name evidence="2" type="ORF">FHETE_3902</name>
</gene>
<evidence type="ECO:0000256" key="1">
    <source>
        <dbReference type="SAM" id="SignalP"/>
    </source>
</evidence>
<protein>
    <submittedName>
        <fullName evidence="2">Uncharacterized protein</fullName>
    </submittedName>
</protein>
<reference evidence="2 3" key="1">
    <citation type="submission" date="2020-05" db="EMBL/GenBank/DDBJ databases">
        <title>Identification and distribution of gene clusters putatively required for synthesis of sphingolipid metabolism inhibitors in phylogenetically diverse species of the filamentous fungus Fusarium.</title>
        <authorList>
            <person name="Kim H.-S."/>
            <person name="Busman M."/>
            <person name="Brown D.W."/>
            <person name="Divon H."/>
            <person name="Uhlig S."/>
            <person name="Proctor R.H."/>
        </authorList>
    </citation>
    <scope>NUCLEOTIDE SEQUENCE [LARGE SCALE GENOMIC DNA]</scope>
    <source>
        <strain evidence="2 3">NRRL 20693</strain>
    </source>
</reference>
<feature type="chain" id="PRO_5034520026" evidence="1">
    <location>
        <begin position="19"/>
        <end position="146"/>
    </location>
</feature>
<dbReference type="AlphaFoldDB" id="A0A8H5TMD9"/>